<dbReference type="GO" id="GO:0043495">
    <property type="term" value="F:protein-membrane adaptor activity"/>
    <property type="evidence" value="ECO:0000318"/>
    <property type="project" value="GO_Central"/>
</dbReference>
<accession>A0CCY4</accession>
<dbReference type="InterPro" id="IPR008962">
    <property type="entry name" value="PapD-like_sf"/>
</dbReference>
<feature type="domain" description="MSP" evidence="1">
    <location>
        <begin position="1"/>
        <end position="133"/>
    </location>
</feature>
<dbReference type="GO" id="GO:0005886">
    <property type="term" value="C:plasma membrane"/>
    <property type="evidence" value="ECO:0000318"/>
    <property type="project" value="GO_Central"/>
</dbReference>
<name>A0CCY4_PARTE</name>
<sequence length="243" mass="28028">MDTLRLSTPQIDFEYSKLDNMHSSITLYNDTQYPIAYKHAHQFKATNLNIFLVKPPLGIVSPRQSQLVNIILHSKVLENSSIKEFNEKLQLITTIMPQGIQDAGPIFLDRTRRFEKQRINIAILTKDRKIIAQSQGNQSQMFQSVNKQFGQVEPTRVIAIPTADKAKMEAEYFCNKFEVLQQEVTKKEQELQDVQKFNSSLIERANIKPKSGKLDKLIFLISFTLSFLLSLHYQNQILSVIKL</sequence>
<dbReference type="Proteomes" id="UP000000600">
    <property type="component" value="Unassembled WGS sequence"/>
</dbReference>
<dbReference type="InParanoid" id="A0CCY4"/>
<dbReference type="KEGG" id="ptm:GSPATT00037436001"/>
<dbReference type="RefSeq" id="XP_001436048.1">
    <property type="nucleotide sequence ID" value="XM_001436011.1"/>
</dbReference>
<dbReference type="OMA" id="IQDAGPI"/>
<reference evidence="2 3" key="1">
    <citation type="journal article" date="2006" name="Nature">
        <title>Global trends of whole-genome duplications revealed by the ciliate Paramecium tetraurelia.</title>
        <authorList>
            <consortium name="Genoscope"/>
            <person name="Aury J.-M."/>
            <person name="Jaillon O."/>
            <person name="Duret L."/>
            <person name="Noel B."/>
            <person name="Jubin C."/>
            <person name="Porcel B.M."/>
            <person name="Segurens B."/>
            <person name="Daubin V."/>
            <person name="Anthouard V."/>
            <person name="Aiach N."/>
            <person name="Arnaiz O."/>
            <person name="Billaut A."/>
            <person name="Beisson J."/>
            <person name="Blanc I."/>
            <person name="Bouhouche K."/>
            <person name="Camara F."/>
            <person name="Duharcourt S."/>
            <person name="Guigo R."/>
            <person name="Gogendeau D."/>
            <person name="Katinka M."/>
            <person name="Keller A.-M."/>
            <person name="Kissmehl R."/>
            <person name="Klotz C."/>
            <person name="Koll F."/>
            <person name="Le Moue A."/>
            <person name="Lepere C."/>
            <person name="Malinsky S."/>
            <person name="Nowacki M."/>
            <person name="Nowak J.K."/>
            <person name="Plattner H."/>
            <person name="Poulain J."/>
            <person name="Ruiz F."/>
            <person name="Serrano V."/>
            <person name="Zagulski M."/>
            <person name="Dessen P."/>
            <person name="Betermier M."/>
            <person name="Weissenbach J."/>
            <person name="Scarpelli C."/>
            <person name="Schachter V."/>
            <person name="Sperling L."/>
            <person name="Meyer E."/>
            <person name="Cohen J."/>
            <person name="Wincker P."/>
        </authorList>
    </citation>
    <scope>NUCLEOTIDE SEQUENCE [LARGE SCALE GENOMIC DNA]</scope>
    <source>
        <strain evidence="2 3">Stock d4-2</strain>
    </source>
</reference>
<dbReference type="Pfam" id="PF00635">
    <property type="entry name" value="Motile_Sperm"/>
    <property type="match status" value="1"/>
</dbReference>
<proteinExistence type="predicted"/>
<dbReference type="GeneID" id="5021833"/>
<gene>
    <name evidence="2" type="ORF">GSPATT00037436001</name>
</gene>
<dbReference type="EMBL" id="CT868062">
    <property type="protein sequence ID" value="CAK68651.1"/>
    <property type="molecule type" value="Genomic_DNA"/>
</dbReference>
<dbReference type="InterPro" id="IPR013783">
    <property type="entry name" value="Ig-like_fold"/>
</dbReference>
<keyword evidence="3" id="KW-1185">Reference proteome</keyword>
<evidence type="ECO:0000313" key="2">
    <source>
        <dbReference type="EMBL" id="CAK68651.1"/>
    </source>
</evidence>
<organism evidence="2 3">
    <name type="scientific">Paramecium tetraurelia</name>
    <dbReference type="NCBI Taxonomy" id="5888"/>
    <lineage>
        <taxon>Eukaryota</taxon>
        <taxon>Sar</taxon>
        <taxon>Alveolata</taxon>
        <taxon>Ciliophora</taxon>
        <taxon>Intramacronucleata</taxon>
        <taxon>Oligohymenophorea</taxon>
        <taxon>Peniculida</taxon>
        <taxon>Parameciidae</taxon>
        <taxon>Paramecium</taxon>
    </lineage>
</organism>
<dbReference type="SUPFAM" id="SSF49354">
    <property type="entry name" value="PapD-like"/>
    <property type="match status" value="1"/>
</dbReference>
<evidence type="ECO:0000313" key="3">
    <source>
        <dbReference type="Proteomes" id="UP000000600"/>
    </source>
</evidence>
<dbReference type="HOGENOM" id="CLU_1163040_0_0_1"/>
<dbReference type="Gene3D" id="2.60.40.10">
    <property type="entry name" value="Immunoglobulins"/>
    <property type="match status" value="1"/>
</dbReference>
<evidence type="ECO:0000259" key="1">
    <source>
        <dbReference type="PROSITE" id="PS50202"/>
    </source>
</evidence>
<protein>
    <recommendedName>
        <fullName evidence="1">MSP domain-containing protein</fullName>
    </recommendedName>
</protein>
<dbReference type="GO" id="GO:0005789">
    <property type="term" value="C:endoplasmic reticulum membrane"/>
    <property type="evidence" value="ECO:0000318"/>
    <property type="project" value="GO_Central"/>
</dbReference>
<dbReference type="PROSITE" id="PS50202">
    <property type="entry name" value="MSP"/>
    <property type="match status" value="1"/>
</dbReference>
<dbReference type="AlphaFoldDB" id="A0CCY4"/>
<dbReference type="GO" id="GO:0061817">
    <property type="term" value="P:endoplasmic reticulum-plasma membrane tethering"/>
    <property type="evidence" value="ECO:0000318"/>
    <property type="project" value="GO_Central"/>
</dbReference>
<dbReference type="OrthoDB" id="299231at2759"/>
<dbReference type="InterPro" id="IPR000535">
    <property type="entry name" value="MSP_dom"/>
</dbReference>
<dbReference type="GO" id="GO:0090158">
    <property type="term" value="P:endoplasmic reticulum membrane organization"/>
    <property type="evidence" value="ECO:0000318"/>
    <property type="project" value="GO_Central"/>
</dbReference>